<keyword evidence="3" id="KW-0520">NAD</keyword>
<feature type="active site" description="Proton acceptor" evidence="4">
    <location>
        <position position="215"/>
    </location>
</feature>
<keyword evidence="4" id="KW-0862">Zinc</keyword>
<organism evidence="7 8">
    <name type="scientific">Ogataea philodendri</name>
    <dbReference type="NCBI Taxonomy" id="1378263"/>
    <lineage>
        <taxon>Eukaryota</taxon>
        <taxon>Fungi</taxon>
        <taxon>Dikarya</taxon>
        <taxon>Ascomycota</taxon>
        <taxon>Saccharomycotina</taxon>
        <taxon>Pichiomycetes</taxon>
        <taxon>Pichiales</taxon>
        <taxon>Pichiaceae</taxon>
        <taxon>Ogataea</taxon>
    </lineage>
</organism>
<dbReference type="PROSITE" id="PS50305">
    <property type="entry name" value="SIRTUIN"/>
    <property type="match status" value="1"/>
</dbReference>
<dbReference type="GO" id="GO:0000122">
    <property type="term" value="P:negative regulation of transcription by RNA polymerase II"/>
    <property type="evidence" value="ECO:0007669"/>
    <property type="project" value="TreeGrafter"/>
</dbReference>
<feature type="binding site" evidence="4">
    <location>
        <position position="247"/>
    </location>
    <ligand>
        <name>Zn(2+)</name>
        <dbReference type="ChEBI" id="CHEBI:29105"/>
    </ligand>
</feature>
<dbReference type="GeneID" id="70235755"/>
<gene>
    <name evidence="7" type="ORF">OGAPHI_003790</name>
</gene>
<evidence type="ECO:0000313" key="7">
    <source>
        <dbReference type="EMBL" id="KAH3665602.1"/>
    </source>
</evidence>
<dbReference type="Pfam" id="PF02146">
    <property type="entry name" value="SIR2"/>
    <property type="match status" value="1"/>
</dbReference>
<dbReference type="PANTHER" id="PTHR11085">
    <property type="entry name" value="NAD-DEPENDENT PROTEIN DEACYLASE SIRTUIN-5, MITOCHONDRIAL-RELATED"/>
    <property type="match status" value="1"/>
</dbReference>
<protein>
    <recommendedName>
        <fullName evidence="6">Deacetylase sirtuin-type domain-containing protein</fullName>
    </recommendedName>
</protein>
<dbReference type="PANTHER" id="PTHR11085:SF15">
    <property type="entry name" value="NAD-DEPENDENT HISTONE DEACETYLASE HST4"/>
    <property type="match status" value="1"/>
</dbReference>
<dbReference type="GO" id="GO:0017136">
    <property type="term" value="F:histone deacetylase activity, NAD-dependent"/>
    <property type="evidence" value="ECO:0007669"/>
    <property type="project" value="TreeGrafter"/>
</dbReference>
<feature type="domain" description="Deacetylase sirtuin-type" evidence="6">
    <location>
        <begin position="73"/>
        <end position="372"/>
    </location>
</feature>
<dbReference type="InterPro" id="IPR050134">
    <property type="entry name" value="NAD-dep_sirtuin_deacylases"/>
</dbReference>
<dbReference type="Gene3D" id="3.40.50.1220">
    <property type="entry name" value="TPP-binding domain"/>
    <property type="match status" value="1"/>
</dbReference>
<dbReference type="GO" id="GO:0005634">
    <property type="term" value="C:nucleus"/>
    <property type="evidence" value="ECO:0007669"/>
    <property type="project" value="TreeGrafter"/>
</dbReference>
<feature type="binding site" evidence="4">
    <location>
        <position position="223"/>
    </location>
    <ligand>
        <name>Zn(2+)</name>
        <dbReference type="ChEBI" id="CHEBI:29105"/>
    </ligand>
</feature>
<dbReference type="GO" id="GO:0031934">
    <property type="term" value="C:mating-type region heterochromatin"/>
    <property type="evidence" value="ECO:0007669"/>
    <property type="project" value="TreeGrafter"/>
</dbReference>
<proteinExistence type="inferred from homology"/>
<evidence type="ECO:0000256" key="1">
    <source>
        <dbReference type="ARBA" id="ARBA00006924"/>
    </source>
</evidence>
<dbReference type="Gene3D" id="3.30.1600.10">
    <property type="entry name" value="SIR2/SIRT2 'Small Domain"/>
    <property type="match status" value="1"/>
</dbReference>
<dbReference type="GO" id="GO:1990414">
    <property type="term" value="P:replication-born double-strand break repair via sister chromatid exchange"/>
    <property type="evidence" value="ECO:0007669"/>
    <property type="project" value="TreeGrafter"/>
</dbReference>
<evidence type="ECO:0000313" key="8">
    <source>
        <dbReference type="Proteomes" id="UP000769157"/>
    </source>
</evidence>
<dbReference type="GO" id="GO:0070403">
    <property type="term" value="F:NAD+ binding"/>
    <property type="evidence" value="ECO:0007669"/>
    <property type="project" value="InterPro"/>
</dbReference>
<feature type="binding site" evidence="4">
    <location>
        <position position="226"/>
    </location>
    <ligand>
        <name>Zn(2+)</name>
        <dbReference type="ChEBI" id="CHEBI:29105"/>
    </ligand>
</feature>
<feature type="compositionally biased region" description="Low complexity" evidence="5">
    <location>
        <begin position="389"/>
        <end position="402"/>
    </location>
</feature>
<accession>A0A9P8P5E9</accession>
<evidence type="ECO:0000256" key="4">
    <source>
        <dbReference type="PROSITE-ProRule" id="PRU00236"/>
    </source>
</evidence>
<dbReference type="InterPro" id="IPR026590">
    <property type="entry name" value="Ssirtuin_cat_dom"/>
</dbReference>
<evidence type="ECO:0000256" key="5">
    <source>
        <dbReference type="SAM" id="MobiDB-lite"/>
    </source>
</evidence>
<dbReference type="EMBL" id="JAEUBE010000295">
    <property type="protein sequence ID" value="KAH3665602.1"/>
    <property type="molecule type" value="Genomic_DNA"/>
</dbReference>
<dbReference type="GO" id="GO:0031508">
    <property type="term" value="P:pericentric heterochromatin formation"/>
    <property type="evidence" value="ECO:0007669"/>
    <property type="project" value="TreeGrafter"/>
</dbReference>
<evidence type="ECO:0000256" key="3">
    <source>
        <dbReference type="ARBA" id="ARBA00023027"/>
    </source>
</evidence>
<comment type="similarity">
    <text evidence="1">Belongs to the sirtuin family. Class I subfamily.</text>
</comment>
<dbReference type="OrthoDB" id="2919105at2759"/>
<dbReference type="InterPro" id="IPR029035">
    <property type="entry name" value="DHS-like_NAD/FAD-binding_dom"/>
</dbReference>
<keyword evidence="4" id="KW-0479">Metal-binding</keyword>
<dbReference type="RefSeq" id="XP_046060806.1">
    <property type="nucleotide sequence ID" value="XM_046204798.1"/>
</dbReference>
<reference evidence="7" key="2">
    <citation type="submission" date="2021-01" db="EMBL/GenBank/DDBJ databases">
        <authorList>
            <person name="Schikora-Tamarit M.A."/>
        </authorList>
    </citation>
    <scope>NUCLEOTIDE SEQUENCE</scope>
    <source>
        <strain evidence="7">CBS6075</strain>
    </source>
</reference>
<dbReference type="GO" id="GO:0006282">
    <property type="term" value="P:regulation of DNA repair"/>
    <property type="evidence" value="ECO:0007669"/>
    <property type="project" value="TreeGrafter"/>
</dbReference>
<dbReference type="InterPro" id="IPR003000">
    <property type="entry name" value="Sirtuin"/>
</dbReference>
<dbReference type="AlphaFoldDB" id="A0A9P8P5E9"/>
<name>A0A9P8P5E9_9ASCO</name>
<evidence type="ECO:0000256" key="2">
    <source>
        <dbReference type="ARBA" id="ARBA00022679"/>
    </source>
</evidence>
<comment type="caution">
    <text evidence="7">The sequence shown here is derived from an EMBL/GenBank/DDBJ whole genome shotgun (WGS) entry which is preliminary data.</text>
</comment>
<feature type="binding site" evidence="4">
    <location>
        <position position="250"/>
    </location>
    <ligand>
        <name>Zn(2+)</name>
        <dbReference type="ChEBI" id="CHEBI:29105"/>
    </ligand>
</feature>
<keyword evidence="8" id="KW-1185">Reference proteome</keyword>
<reference evidence="7" key="1">
    <citation type="journal article" date="2021" name="Open Biol.">
        <title>Shared evolutionary footprints suggest mitochondrial oxidative damage underlies multiple complex I losses in fungi.</title>
        <authorList>
            <person name="Schikora-Tamarit M.A."/>
            <person name="Marcet-Houben M."/>
            <person name="Nosek J."/>
            <person name="Gabaldon T."/>
        </authorList>
    </citation>
    <scope>NUCLEOTIDE SEQUENCE</scope>
    <source>
        <strain evidence="7">CBS6075</strain>
    </source>
</reference>
<dbReference type="Proteomes" id="UP000769157">
    <property type="component" value="Unassembled WGS sequence"/>
</dbReference>
<keyword evidence="2" id="KW-0808">Transferase</keyword>
<sequence>MTFPSELDNTVKLEDPDALHDRLFVKKEELDADSYKDLVFKPKPVKRTRTKYRPPNGTILNLDGCATLKSLNDTYDYDDVLFMCQALSKSKKIVTITGAGVSVESGIPDFRSANGLFQGFASKSNGSGKNLFDYNVFRSSESIKEFENMIHKLYILSNNCQPSPFHLMLDKISHQGRLLRLYTQNIDCLDTQLPNLQTKVPLAFKKPYPKTIQLHGNINLVNCSKCHYVKELDKSFFDENRTVIQNCPECEELNAVRAIAGRRAQSGGVLRPRIVLYNEFHPDGEIIGNITESDLKSRPDCLLVVGTTLKIPGVRRLVKEMAKVVHYNKGSVIWVNVDQPSQSIVDYVEHFDLIVTGSCQILPSLLEEYEALQPKKRQRKPKEAGPKNQSQSTSSSGISTSS</sequence>
<dbReference type="InterPro" id="IPR026591">
    <property type="entry name" value="Sirtuin_cat_small_dom_sf"/>
</dbReference>
<dbReference type="SUPFAM" id="SSF52467">
    <property type="entry name" value="DHS-like NAD/FAD-binding domain"/>
    <property type="match status" value="1"/>
</dbReference>
<feature type="region of interest" description="Disordered" evidence="5">
    <location>
        <begin position="372"/>
        <end position="402"/>
    </location>
</feature>
<evidence type="ECO:0000259" key="6">
    <source>
        <dbReference type="PROSITE" id="PS50305"/>
    </source>
</evidence>
<dbReference type="GO" id="GO:0046872">
    <property type="term" value="F:metal ion binding"/>
    <property type="evidence" value="ECO:0007669"/>
    <property type="project" value="UniProtKB-KW"/>
</dbReference>